<comment type="caution">
    <text evidence="2">The sequence shown here is derived from an EMBL/GenBank/DDBJ whole genome shotgun (WGS) entry which is preliminary data.</text>
</comment>
<dbReference type="EMBL" id="QHKO01000002">
    <property type="protein sequence ID" value="RAL23560.1"/>
    <property type="molecule type" value="Genomic_DNA"/>
</dbReference>
<dbReference type="SMART" id="SM00567">
    <property type="entry name" value="EZ_HEAT"/>
    <property type="match status" value="5"/>
</dbReference>
<dbReference type="SUPFAM" id="SSF48371">
    <property type="entry name" value="ARM repeat"/>
    <property type="match status" value="1"/>
</dbReference>
<dbReference type="InterPro" id="IPR011989">
    <property type="entry name" value="ARM-like"/>
</dbReference>
<sequence length="957" mass="103864">MPYRPPGPRTPGLPHALWLSVLITSTTLAPVDAGAQAPPPERNLRFTEELKLQRGSLPLSLSVYQRAYAEERIWNVELASGAGRTSAICRTTLPEDVGQSFYRFDVQTRELDGQGHALLLQALADEGRGPLDPPVFQIAMWMKPSGSPSGWSCGVIGRGEFTRLDGGSSMAFRSLELDDDQTPTLALVRSGTSRGARFCGLQREEDRGFEVFDPSQGRFVAGDRIDLRTDDAIPLDATLPPRPLHAPMTTNVFSWTLATSDVRGAPVGGLPARPISLGDGDLMTAWIEGSGDGGAGEYVSANVTTAVPVRALRLFPGHGRSPDHFEGYARPTELLIGLSDGLRFNVNIPSLSQKTLFEAGGLLISFPEPVYTNCLSAMILASEPGTMARGPEAERRRLGRSVAIAELTPITSIDAESEADTARNIVREVTLEPRTPRRDQLSRMTGRLPDATIAAVAEVLATDDAQARDRVVPMLATLPSASAVPLLVNHLGELRPEAADYRATQRALAAHGNVAAGQLINLLERLDPAERHYVDVVRLIGRLGSREQLEQLIAGFGQGPDRLRRERARAVAGGGLPMLPRLFAAVDANLNRPAGDDALNALGLIARRNLDQEPAQNVDGVDVLRRVAEASQVRRHRLRAIDALRFFLHPEGVSLLADNLLASDPDPLIRAAAAEALVNYPGDRPRHALEHALQDPSPDVRIAAIGALAGRYDAEQATPSVIAYVSREQWHTGLHRALGLLAASHHPEALPFLETTILATPNSEQAPIALRALRNQERPLSRSAIDELLILPGLRPSVLRQLVSMLGLIDEPGVEYELISIAQATHLSVTTTSTDDPSLADELRRQALFALGARRNEPARDFLLTFVEDDTGPEDLRVVALRALAFFADPLVQERLQAMASGLPLPLRPQLRDTLRQIQGRLAIDTASDDLDQLRESMEQRQQERHNAPPTTDPAGR</sequence>
<dbReference type="Pfam" id="PF13646">
    <property type="entry name" value="HEAT_2"/>
    <property type="match status" value="1"/>
</dbReference>
<evidence type="ECO:0000313" key="2">
    <source>
        <dbReference type="EMBL" id="RAL23560.1"/>
    </source>
</evidence>
<evidence type="ECO:0000256" key="1">
    <source>
        <dbReference type="SAM" id="MobiDB-lite"/>
    </source>
</evidence>
<evidence type="ECO:0000313" key="3">
    <source>
        <dbReference type="Proteomes" id="UP000249169"/>
    </source>
</evidence>
<evidence type="ECO:0008006" key="4">
    <source>
        <dbReference type="Google" id="ProtNLM"/>
    </source>
</evidence>
<dbReference type="AlphaFoldDB" id="A0A328C7N1"/>
<name>A0A328C7N1_9DELT</name>
<proteinExistence type="predicted"/>
<dbReference type="OrthoDB" id="5477527at2"/>
<accession>A0A328C7N1</accession>
<reference evidence="2 3" key="1">
    <citation type="submission" date="2018-05" db="EMBL/GenBank/DDBJ databases">
        <title>Lujinxingia marina gen. nov. sp. nov., a new facultative anaerobic member of the class Deltaproteobacteria, and proposal of Lujinxingaceae fam. nov.</title>
        <authorList>
            <person name="Li C.-M."/>
        </authorList>
    </citation>
    <scope>NUCLEOTIDE SEQUENCE [LARGE SCALE GENOMIC DNA]</scope>
    <source>
        <strain evidence="2 3">B210</strain>
    </source>
</reference>
<dbReference type="InterPro" id="IPR016024">
    <property type="entry name" value="ARM-type_fold"/>
</dbReference>
<feature type="compositionally biased region" description="Basic and acidic residues" evidence="1">
    <location>
        <begin position="932"/>
        <end position="947"/>
    </location>
</feature>
<dbReference type="Gene3D" id="1.25.10.10">
    <property type="entry name" value="Leucine-rich Repeat Variant"/>
    <property type="match status" value="1"/>
</dbReference>
<organism evidence="2 3">
    <name type="scientific">Lujinxingia litoralis</name>
    <dbReference type="NCBI Taxonomy" id="2211119"/>
    <lineage>
        <taxon>Bacteria</taxon>
        <taxon>Deltaproteobacteria</taxon>
        <taxon>Bradymonadales</taxon>
        <taxon>Lujinxingiaceae</taxon>
        <taxon>Lujinxingia</taxon>
    </lineage>
</organism>
<protein>
    <recommendedName>
        <fullName evidence="4">HEAT repeat domain-containing protein</fullName>
    </recommendedName>
</protein>
<gene>
    <name evidence="2" type="ORF">DL240_05215</name>
</gene>
<dbReference type="InterPro" id="IPR057561">
    <property type="entry name" value="NADase_transloc"/>
</dbReference>
<keyword evidence="3" id="KW-1185">Reference proteome</keyword>
<dbReference type="InterPro" id="IPR004155">
    <property type="entry name" value="PBS_lyase_HEAT"/>
</dbReference>
<dbReference type="NCBIfam" id="NF047619">
    <property type="entry name" value="NADase_discoid"/>
    <property type="match status" value="1"/>
</dbReference>
<feature type="region of interest" description="Disordered" evidence="1">
    <location>
        <begin position="927"/>
        <end position="957"/>
    </location>
</feature>
<dbReference type="Proteomes" id="UP000249169">
    <property type="component" value="Unassembled WGS sequence"/>
</dbReference>
<dbReference type="RefSeq" id="WP_111728818.1">
    <property type="nucleotide sequence ID" value="NZ_QHKO01000002.1"/>
</dbReference>